<sequence>MSAGTLAGRAPIRGRARRLAMSQVPQTPVVPGRAGTIKLAVFAETVEPEEIPHHAKTPAKPDPHCRRRRPGGVRCACAGAGPGRRRRRHQ</sequence>
<feature type="region of interest" description="Disordered" evidence="1">
    <location>
        <begin position="50"/>
        <end position="71"/>
    </location>
</feature>
<proteinExistence type="predicted"/>
<name>A0A375IHI2_9BURK</name>
<dbReference type="EMBL" id="LT991976">
    <property type="protein sequence ID" value="SPK73558.1"/>
    <property type="molecule type" value="Genomic_DNA"/>
</dbReference>
<protein>
    <submittedName>
        <fullName evidence="2">Uncharacterized protein</fullName>
    </submittedName>
</protein>
<evidence type="ECO:0000256" key="1">
    <source>
        <dbReference type="SAM" id="MobiDB-lite"/>
    </source>
</evidence>
<organism evidence="2 3">
    <name type="scientific">Cupriavidus taiwanensis</name>
    <dbReference type="NCBI Taxonomy" id="164546"/>
    <lineage>
        <taxon>Bacteria</taxon>
        <taxon>Pseudomonadati</taxon>
        <taxon>Pseudomonadota</taxon>
        <taxon>Betaproteobacteria</taxon>
        <taxon>Burkholderiales</taxon>
        <taxon>Burkholderiaceae</taxon>
        <taxon>Cupriavidus</taxon>
    </lineage>
</organism>
<dbReference type="AlphaFoldDB" id="A0A375IHI2"/>
<gene>
    <name evidence="2" type="ORF">CT19425_110095</name>
</gene>
<reference evidence="2 3" key="1">
    <citation type="submission" date="2018-01" db="EMBL/GenBank/DDBJ databases">
        <authorList>
            <person name="Gaut B.S."/>
            <person name="Morton B.R."/>
            <person name="Clegg M.T."/>
            <person name="Duvall M.R."/>
        </authorList>
    </citation>
    <scope>NUCLEOTIDE SEQUENCE [LARGE SCALE GENOMIC DNA]</scope>
    <source>
        <strain evidence="2">Cupriavidus taiwanensis LMG 19425</strain>
    </source>
</reference>
<evidence type="ECO:0000313" key="3">
    <source>
        <dbReference type="Proteomes" id="UP000255505"/>
    </source>
</evidence>
<evidence type="ECO:0000313" key="2">
    <source>
        <dbReference type="EMBL" id="SPK73558.1"/>
    </source>
</evidence>
<accession>A0A375IHI2</accession>
<dbReference type="Proteomes" id="UP000255505">
    <property type="component" value="Chromosome I"/>
</dbReference>